<gene>
    <name evidence="1" type="ORF">EYF80_002093</name>
</gene>
<protein>
    <submittedName>
        <fullName evidence="1">Uncharacterized protein</fullName>
    </submittedName>
</protein>
<comment type="caution">
    <text evidence="1">The sequence shown here is derived from an EMBL/GenBank/DDBJ whole genome shotgun (WGS) entry which is preliminary data.</text>
</comment>
<keyword evidence="2" id="KW-1185">Reference proteome</keyword>
<dbReference type="AlphaFoldDB" id="A0A4Z2JC23"/>
<evidence type="ECO:0000313" key="1">
    <source>
        <dbReference type="EMBL" id="TNN87746.1"/>
    </source>
</evidence>
<dbReference type="Proteomes" id="UP000314294">
    <property type="component" value="Unassembled WGS sequence"/>
</dbReference>
<name>A0A4Z2JC23_9TELE</name>
<accession>A0A4Z2JC23</accession>
<organism evidence="1 2">
    <name type="scientific">Liparis tanakae</name>
    <name type="common">Tanaka's snailfish</name>
    <dbReference type="NCBI Taxonomy" id="230148"/>
    <lineage>
        <taxon>Eukaryota</taxon>
        <taxon>Metazoa</taxon>
        <taxon>Chordata</taxon>
        <taxon>Craniata</taxon>
        <taxon>Vertebrata</taxon>
        <taxon>Euteleostomi</taxon>
        <taxon>Actinopterygii</taxon>
        <taxon>Neopterygii</taxon>
        <taxon>Teleostei</taxon>
        <taxon>Neoteleostei</taxon>
        <taxon>Acanthomorphata</taxon>
        <taxon>Eupercaria</taxon>
        <taxon>Perciformes</taxon>
        <taxon>Cottioidei</taxon>
        <taxon>Cottales</taxon>
        <taxon>Liparidae</taxon>
        <taxon>Liparis</taxon>
    </lineage>
</organism>
<reference evidence="1 2" key="1">
    <citation type="submission" date="2019-03" db="EMBL/GenBank/DDBJ databases">
        <title>First draft genome of Liparis tanakae, snailfish: a comprehensive survey of snailfish specific genes.</title>
        <authorList>
            <person name="Kim W."/>
            <person name="Song I."/>
            <person name="Jeong J.-H."/>
            <person name="Kim D."/>
            <person name="Kim S."/>
            <person name="Ryu S."/>
            <person name="Song J.Y."/>
            <person name="Lee S.K."/>
        </authorList>
    </citation>
    <scope>NUCLEOTIDE SEQUENCE [LARGE SCALE GENOMIC DNA]</scope>
    <source>
        <tissue evidence="1">Muscle</tissue>
    </source>
</reference>
<proteinExistence type="predicted"/>
<sequence>MISRSCAKKNSVQPDARVLPGANTVSVHLAAMKWIRDLDATERSGAVLRLAVLHQLQEALDRLRQVMVWYQLAGLQGRGAKFQYLAHTHRRKQTQQLQLLDSPGRIGGDHLERSGVVDLAGTVQAEHGGRESLLLFCCLLTTESRARSSRRRVQCVVSVVPCYKDETILEDGFIPIRSRSRVQVTTRVNPTLVRTR</sequence>
<dbReference type="EMBL" id="SRLO01000009">
    <property type="protein sequence ID" value="TNN87746.1"/>
    <property type="molecule type" value="Genomic_DNA"/>
</dbReference>
<evidence type="ECO:0000313" key="2">
    <source>
        <dbReference type="Proteomes" id="UP000314294"/>
    </source>
</evidence>